<dbReference type="OrthoDB" id="3941538at2759"/>
<evidence type="ECO:0000256" key="2">
    <source>
        <dbReference type="ARBA" id="ARBA00008072"/>
    </source>
</evidence>
<evidence type="ECO:0000259" key="8">
    <source>
        <dbReference type="Pfam" id="PF00107"/>
    </source>
</evidence>
<accession>A0A1E4RBF8</accession>
<dbReference type="InterPro" id="IPR045306">
    <property type="entry name" value="SDH-like"/>
</dbReference>
<feature type="domain" description="Alcohol dehydrogenase-like N-terminal" evidence="9">
    <location>
        <begin position="37"/>
        <end position="158"/>
    </location>
</feature>
<proteinExistence type="inferred from homology"/>
<dbReference type="RefSeq" id="XP_020073669.1">
    <property type="nucleotide sequence ID" value="XM_020222427.1"/>
</dbReference>
<dbReference type="PANTHER" id="PTHR43161">
    <property type="entry name" value="SORBITOL DEHYDROGENASE"/>
    <property type="match status" value="1"/>
</dbReference>
<comment type="similarity">
    <text evidence="2 7">Belongs to the zinc-containing alcohol dehydrogenase family.</text>
</comment>
<dbReference type="Gene3D" id="3.40.50.720">
    <property type="entry name" value="NAD(P)-binding Rossmann-like Domain"/>
    <property type="match status" value="1"/>
</dbReference>
<dbReference type="InterPro" id="IPR013149">
    <property type="entry name" value="ADH-like_C"/>
</dbReference>
<name>A0A1E4RBF8_9ASCO</name>
<keyword evidence="11" id="KW-1185">Reference proteome</keyword>
<dbReference type="GeneID" id="30996976"/>
<dbReference type="EMBL" id="KV454548">
    <property type="protein sequence ID" value="ODV64602.1"/>
    <property type="molecule type" value="Genomic_DNA"/>
</dbReference>
<reference evidence="11" key="1">
    <citation type="submission" date="2016-05" db="EMBL/GenBank/DDBJ databases">
        <title>Comparative genomics of biotechnologically important yeasts.</title>
        <authorList>
            <consortium name="DOE Joint Genome Institute"/>
            <person name="Riley R."/>
            <person name="Haridas S."/>
            <person name="Wolfe K.H."/>
            <person name="Lopes M.R."/>
            <person name="Hittinger C.T."/>
            <person name="Goker M."/>
            <person name="Salamov A."/>
            <person name="Wisecaver J."/>
            <person name="Long T.M."/>
            <person name="Aerts A.L."/>
            <person name="Barry K."/>
            <person name="Choi C."/>
            <person name="Clum A."/>
            <person name="Coughlan A.Y."/>
            <person name="Deshpande S."/>
            <person name="Douglass A.P."/>
            <person name="Hanson S.J."/>
            <person name="Klenk H.-P."/>
            <person name="Labutti K."/>
            <person name="Lapidus A."/>
            <person name="Lindquist E."/>
            <person name="Lipzen A."/>
            <person name="Meier-Kolthoff J.P."/>
            <person name="Ohm R.A."/>
            <person name="Otillar R.P."/>
            <person name="Pangilinan J."/>
            <person name="Peng Y."/>
            <person name="Rokas A."/>
            <person name="Rosa C.A."/>
            <person name="Scheuner C."/>
            <person name="Sibirny A.A."/>
            <person name="Slot J.C."/>
            <person name="Stielow J.B."/>
            <person name="Sun H."/>
            <person name="Kurtzman C.P."/>
            <person name="Blackwell M."/>
            <person name="Grigoriev I.V."/>
            <person name="Jeffries T.W."/>
        </authorList>
    </citation>
    <scope>NUCLEOTIDE SEQUENCE [LARGE SCALE GENOMIC DNA]</scope>
    <source>
        <strain evidence="11">NRRL Y-1933</strain>
    </source>
</reference>
<dbReference type="SUPFAM" id="SSF50129">
    <property type="entry name" value="GroES-like"/>
    <property type="match status" value="1"/>
</dbReference>
<evidence type="ECO:0000259" key="9">
    <source>
        <dbReference type="Pfam" id="PF08240"/>
    </source>
</evidence>
<dbReference type="Gene3D" id="3.90.180.10">
    <property type="entry name" value="Medium-chain alcohol dehydrogenases, catalytic domain"/>
    <property type="match status" value="1"/>
</dbReference>
<comment type="cofactor">
    <cofactor evidence="1 7">
        <name>Zn(2+)</name>
        <dbReference type="ChEBI" id="CHEBI:29105"/>
    </cofactor>
</comment>
<keyword evidence="6" id="KW-0520">NAD</keyword>
<evidence type="ECO:0000256" key="3">
    <source>
        <dbReference type="ARBA" id="ARBA00022723"/>
    </source>
</evidence>
<dbReference type="AlphaFoldDB" id="A0A1E4RBF8"/>
<dbReference type="STRING" id="984485.A0A1E4RBF8"/>
<evidence type="ECO:0000256" key="1">
    <source>
        <dbReference type="ARBA" id="ARBA00001947"/>
    </source>
</evidence>
<dbReference type="GO" id="GO:0003939">
    <property type="term" value="F:L-iditol 2-dehydrogenase (NAD+) activity"/>
    <property type="evidence" value="ECO:0007669"/>
    <property type="project" value="TreeGrafter"/>
</dbReference>
<dbReference type="FunFam" id="3.40.50.720:FF:000068">
    <property type="entry name" value="Sorbitol dehydrogenase"/>
    <property type="match status" value="1"/>
</dbReference>
<dbReference type="GO" id="GO:0008270">
    <property type="term" value="F:zinc ion binding"/>
    <property type="evidence" value="ECO:0007669"/>
    <property type="project" value="InterPro"/>
</dbReference>
<evidence type="ECO:0000256" key="4">
    <source>
        <dbReference type="ARBA" id="ARBA00022833"/>
    </source>
</evidence>
<keyword evidence="4 7" id="KW-0862">Zinc</keyword>
<dbReference type="InterPro" id="IPR002328">
    <property type="entry name" value="ADH_Zn_CS"/>
</dbReference>
<dbReference type="PANTHER" id="PTHR43161:SF4">
    <property type="entry name" value="D-XYLULOSE REDUCTASE"/>
    <property type="match status" value="1"/>
</dbReference>
<protein>
    <submittedName>
        <fullName evidence="10">Sorbitol dehydrogenase</fullName>
    </submittedName>
</protein>
<dbReference type="InterPro" id="IPR036291">
    <property type="entry name" value="NAD(P)-bd_dom_sf"/>
</dbReference>
<dbReference type="Proteomes" id="UP000095085">
    <property type="component" value="Unassembled WGS sequence"/>
</dbReference>
<keyword evidence="3 7" id="KW-0479">Metal-binding</keyword>
<dbReference type="GO" id="GO:0006062">
    <property type="term" value="P:sorbitol catabolic process"/>
    <property type="evidence" value="ECO:0007669"/>
    <property type="project" value="TreeGrafter"/>
</dbReference>
<dbReference type="InterPro" id="IPR013154">
    <property type="entry name" value="ADH-like_N"/>
</dbReference>
<evidence type="ECO:0000313" key="11">
    <source>
        <dbReference type="Proteomes" id="UP000095085"/>
    </source>
</evidence>
<dbReference type="Pfam" id="PF08240">
    <property type="entry name" value="ADH_N"/>
    <property type="match status" value="1"/>
</dbReference>
<dbReference type="Pfam" id="PF00107">
    <property type="entry name" value="ADH_zinc_N"/>
    <property type="match status" value="1"/>
</dbReference>
<dbReference type="InterPro" id="IPR011032">
    <property type="entry name" value="GroES-like_sf"/>
</dbReference>
<organism evidence="10 11">
    <name type="scientific">Hyphopichia burtonii NRRL Y-1933</name>
    <dbReference type="NCBI Taxonomy" id="984485"/>
    <lineage>
        <taxon>Eukaryota</taxon>
        <taxon>Fungi</taxon>
        <taxon>Dikarya</taxon>
        <taxon>Ascomycota</taxon>
        <taxon>Saccharomycotina</taxon>
        <taxon>Pichiomycetes</taxon>
        <taxon>Debaryomycetaceae</taxon>
        <taxon>Hyphopichia</taxon>
    </lineage>
</organism>
<dbReference type="CDD" id="cd05285">
    <property type="entry name" value="sorbitol_DH"/>
    <property type="match status" value="1"/>
</dbReference>
<evidence type="ECO:0000256" key="7">
    <source>
        <dbReference type="RuleBase" id="RU361277"/>
    </source>
</evidence>
<dbReference type="PROSITE" id="PS00059">
    <property type="entry name" value="ADH_ZINC"/>
    <property type="match status" value="1"/>
</dbReference>
<keyword evidence="5" id="KW-0560">Oxidoreductase</keyword>
<feature type="domain" description="Alcohol dehydrogenase-like C-terminal" evidence="8">
    <location>
        <begin position="197"/>
        <end position="334"/>
    </location>
</feature>
<evidence type="ECO:0000256" key="5">
    <source>
        <dbReference type="ARBA" id="ARBA00023002"/>
    </source>
</evidence>
<evidence type="ECO:0000313" key="10">
    <source>
        <dbReference type="EMBL" id="ODV64602.1"/>
    </source>
</evidence>
<gene>
    <name evidence="10" type="ORF">HYPBUDRAFT_159172</name>
</gene>
<sequence length="381" mass="41466">MSPIQEDTLFNKPNTCLKITPDRELVVDRAPIPQILPHQVMVHIKATGVCGSDIHLWKDGGIGNLKITEDLIIGHETAGEIVGIGSDVVQGFEIGDRVAIEPQTPCGKCFLCTGGHLNLCNDVDFLGMPGMPGRAASIPGSMQRFLVLDPMWVHKIPDNMSFEEGALVEVFSVAYHGIERAGNLELGKPCFIAGMGPIGLATLVLADAAGAYPIVVSDVSQDRLDFAKELIPSIKTYQIQTDKDVKENANNIRSIFGNDEYEMPSAVLECTGVHSSINTCCYVVRRKGALTILGVSGKNEIDNFPFMTISFGEVDVKFVNRYRDSWPPVINLIASGKVDVKKFVTHKFSLEQANKALETVRNPKIPSIKVMVSDALDSSNL</sequence>
<evidence type="ECO:0000256" key="6">
    <source>
        <dbReference type="ARBA" id="ARBA00023027"/>
    </source>
</evidence>
<dbReference type="SUPFAM" id="SSF51735">
    <property type="entry name" value="NAD(P)-binding Rossmann-fold domains"/>
    <property type="match status" value="1"/>
</dbReference>